<sequence length="309" mass="33909">MAPIKKKKHASSQDPCAQLSAEMSDSSKPRVANGIKSGGAPKMVAARKTSSSASSSRDKATKKPSRRPPSKKPSRKVDHRDGGTSPPPVAAKRRKTKSESASSRASFTGMDGDSSDEDDGGLQRVNSRLPVIGDEIAIKCPPDAQYPEGWYSCVVIDIVVHDEPQSNDVAKNFTLYVEWDGGGEATLQNPEWRMKGDAPDKQGRVSHRDAKLRPFFKYWVNRLNSMGESEKKLSRTRAGKNTRVDPGQKVEWIRCSNPSCGKWRAVPTYMQSSAILESCDSKWFCVLNSWDEAIASCGAPQETGYMPTK</sequence>
<keyword evidence="2" id="KW-0863">Zinc-finger</keyword>
<evidence type="ECO:0000259" key="5">
    <source>
        <dbReference type="PROSITE" id="PS51050"/>
    </source>
</evidence>
<proteinExistence type="predicted"/>
<dbReference type="EMBL" id="JALLPB020000068">
    <property type="protein sequence ID" value="KAL3822361.1"/>
    <property type="molecule type" value="Genomic_DNA"/>
</dbReference>
<accession>A0ABD3SD63</accession>
<name>A0ABD3SD63_9STRA</name>
<keyword evidence="7" id="KW-1185">Reference proteome</keyword>
<dbReference type="Gene3D" id="3.30.40.100">
    <property type="match status" value="1"/>
</dbReference>
<gene>
    <name evidence="6" type="ORF">ACHAXA_001738</name>
</gene>
<comment type="caution">
    <text evidence="6">The sequence shown here is derived from an EMBL/GenBank/DDBJ whole genome shotgun (WGS) entry which is preliminary data.</text>
</comment>
<feature type="compositionally biased region" description="Basic residues" evidence="4">
    <location>
        <begin position="1"/>
        <end position="10"/>
    </location>
</feature>
<dbReference type="AlphaFoldDB" id="A0ABD3SD63"/>
<dbReference type="Proteomes" id="UP001530377">
    <property type="component" value="Unassembled WGS sequence"/>
</dbReference>
<evidence type="ECO:0000313" key="6">
    <source>
        <dbReference type="EMBL" id="KAL3822361.1"/>
    </source>
</evidence>
<keyword evidence="1" id="KW-0479">Metal-binding</keyword>
<protein>
    <recommendedName>
        <fullName evidence="5">CW-type domain-containing protein</fullName>
    </recommendedName>
</protein>
<evidence type="ECO:0000313" key="7">
    <source>
        <dbReference type="Proteomes" id="UP001530377"/>
    </source>
</evidence>
<evidence type="ECO:0000256" key="4">
    <source>
        <dbReference type="SAM" id="MobiDB-lite"/>
    </source>
</evidence>
<evidence type="ECO:0000256" key="1">
    <source>
        <dbReference type="ARBA" id="ARBA00022723"/>
    </source>
</evidence>
<feature type="compositionally biased region" description="Basic residues" evidence="4">
    <location>
        <begin position="62"/>
        <end position="74"/>
    </location>
</feature>
<feature type="domain" description="CW-type" evidence="5">
    <location>
        <begin position="246"/>
        <end position="305"/>
    </location>
</feature>
<evidence type="ECO:0000256" key="3">
    <source>
        <dbReference type="ARBA" id="ARBA00022833"/>
    </source>
</evidence>
<organism evidence="6 7">
    <name type="scientific">Cyclostephanos tholiformis</name>
    <dbReference type="NCBI Taxonomy" id="382380"/>
    <lineage>
        <taxon>Eukaryota</taxon>
        <taxon>Sar</taxon>
        <taxon>Stramenopiles</taxon>
        <taxon>Ochrophyta</taxon>
        <taxon>Bacillariophyta</taxon>
        <taxon>Coscinodiscophyceae</taxon>
        <taxon>Thalassiosirophycidae</taxon>
        <taxon>Stephanodiscales</taxon>
        <taxon>Stephanodiscaceae</taxon>
        <taxon>Cyclostephanos</taxon>
    </lineage>
</organism>
<feature type="compositionally biased region" description="Low complexity" evidence="4">
    <location>
        <begin position="46"/>
        <end position="55"/>
    </location>
</feature>
<dbReference type="GO" id="GO:0008270">
    <property type="term" value="F:zinc ion binding"/>
    <property type="evidence" value="ECO:0007669"/>
    <property type="project" value="UniProtKB-KW"/>
</dbReference>
<feature type="region of interest" description="Disordered" evidence="4">
    <location>
        <begin position="1"/>
        <end position="124"/>
    </location>
</feature>
<keyword evidence="3" id="KW-0862">Zinc</keyword>
<evidence type="ECO:0000256" key="2">
    <source>
        <dbReference type="ARBA" id="ARBA00022771"/>
    </source>
</evidence>
<dbReference type="InterPro" id="IPR011124">
    <property type="entry name" value="Znf_CW"/>
</dbReference>
<reference evidence="6 7" key="1">
    <citation type="submission" date="2024-10" db="EMBL/GenBank/DDBJ databases">
        <title>Updated reference genomes for cyclostephanoid diatoms.</title>
        <authorList>
            <person name="Roberts W.R."/>
            <person name="Alverson A.J."/>
        </authorList>
    </citation>
    <scope>NUCLEOTIDE SEQUENCE [LARGE SCALE GENOMIC DNA]</scope>
    <source>
        <strain evidence="6 7">AJA228-03</strain>
    </source>
</reference>
<dbReference type="PROSITE" id="PS51050">
    <property type="entry name" value="ZF_CW"/>
    <property type="match status" value="1"/>
</dbReference>
<dbReference type="Pfam" id="PF07496">
    <property type="entry name" value="zf-CW"/>
    <property type="match status" value="1"/>
</dbReference>